<protein>
    <submittedName>
        <fullName evidence="1">Uncharacterized protein</fullName>
    </submittedName>
</protein>
<organism evidence="1 2">
    <name type="scientific">Diatrype stigma</name>
    <dbReference type="NCBI Taxonomy" id="117547"/>
    <lineage>
        <taxon>Eukaryota</taxon>
        <taxon>Fungi</taxon>
        <taxon>Dikarya</taxon>
        <taxon>Ascomycota</taxon>
        <taxon>Pezizomycotina</taxon>
        <taxon>Sordariomycetes</taxon>
        <taxon>Xylariomycetidae</taxon>
        <taxon>Xylariales</taxon>
        <taxon>Diatrypaceae</taxon>
        <taxon>Diatrype</taxon>
    </lineage>
</organism>
<comment type="caution">
    <text evidence="1">The sequence shown here is derived from an EMBL/GenBank/DDBJ whole genome shotgun (WGS) entry which is preliminary data.</text>
</comment>
<evidence type="ECO:0000313" key="2">
    <source>
        <dbReference type="Proteomes" id="UP001320420"/>
    </source>
</evidence>
<name>A0AAN9UBA5_9PEZI</name>
<proteinExistence type="predicted"/>
<sequence length="244" mass="27126">MGRIDTYLGFWATPWADTTSPESAQAGAISVVLQALTDFLKEGDIFMYSQPSVFPKTWSWARHGNSTYPAHAFNAMGGIIAEGTYRGVRLSCFQTEIPVLELLHGSDWQVSPSHNHEDHCEEHNVELMLIDSWLSYVGRTGEITNGPNDLLGSTPVLVQSLYEKLEDRFQDVDLSAEGGGYQRIKRLAGKVMQLLTKLMLSEPEKLYILVAFLRALKVCQCVRAGPSTSGLDQILLNDIQVHLV</sequence>
<keyword evidence="2" id="KW-1185">Reference proteome</keyword>
<dbReference type="Proteomes" id="UP001320420">
    <property type="component" value="Unassembled WGS sequence"/>
</dbReference>
<gene>
    <name evidence="1" type="ORF">SLS62_010088</name>
</gene>
<dbReference type="AlphaFoldDB" id="A0AAN9UBA5"/>
<reference evidence="1 2" key="1">
    <citation type="submission" date="2024-02" db="EMBL/GenBank/DDBJ databases">
        <title>De novo assembly and annotation of 12 fungi associated with fruit tree decline syndrome in Ontario, Canada.</title>
        <authorList>
            <person name="Sulman M."/>
            <person name="Ellouze W."/>
            <person name="Ilyukhin E."/>
        </authorList>
    </citation>
    <scope>NUCLEOTIDE SEQUENCE [LARGE SCALE GENOMIC DNA]</scope>
    <source>
        <strain evidence="1 2">M11/M66-122</strain>
    </source>
</reference>
<dbReference type="EMBL" id="JAKJXP020000117">
    <property type="protein sequence ID" value="KAK7744731.1"/>
    <property type="molecule type" value="Genomic_DNA"/>
</dbReference>
<accession>A0AAN9UBA5</accession>
<evidence type="ECO:0000313" key="1">
    <source>
        <dbReference type="EMBL" id="KAK7744731.1"/>
    </source>
</evidence>